<dbReference type="InterPro" id="IPR042099">
    <property type="entry name" value="ANL_N_sf"/>
</dbReference>
<dbReference type="Gene3D" id="3.30.300.30">
    <property type="match status" value="1"/>
</dbReference>
<dbReference type="Gene3D" id="3.40.50.12780">
    <property type="entry name" value="N-terminal domain of ligase-like"/>
    <property type="match status" value="1"/>
</dbReference>
<dbReference type="SUPFAM" id="SSF56801">
    <property type="entry name" value="Acetyl-CoA synthetase-like"/>
    <property type="match status" value="1"/>
</dbReference>
<evidence type="ECO:0000259" key="2">
    <source>
        <dbReference type="Pfam" id="PF00501"/>
    </source>
</evidence>
<keyword evidence="1" id="KW-0472">Membrane</keyword>
<protein>
    <recommendedName>
        <fullName evidence="2">AMP-dependent synthetase/ligase domain-containing protein</fullName>
    </recommendedName>
</protein>
<organism evidence="3 4">
    <name type="scientific">Alternaria dauci</name>
    <dbReference type="NCBI Taxonomy" id="48095"/>
    <lineage>
        <taxon>Eukaryota</taxon>
        <taxon>Fungi</taxon>
        <taxon>Dikarya</taxon>
        <taxon>Ascomycota</taxon>
        <taxon>Pezizomycotina</taxon>
        <taxon>Dothideomycetes</taxon>
        <taxon>Pleosporomycetidae</taxon>
        <taxon>Pleosporales</taxon>
        <taxon>Pleosporineae</taxon>
        <taxon>Pleosporaceae</taxon>
        <taxon>Alternaria</taxon>
        <taxon>Alternaria sect. Porri</taxon>
    </lineage>
</organism>
<feature type="transmembrane region" description="Helical" evidence="1">
    <location>
        <begin position="718"/>
        <end position="738"/>
    </location>
</feature>
<evidence type="ECO:0000256" key="1">
    <source>
        <dbReference type="SAM" id="Phobius"/>
    </source>
</evidence>
<dbReference type="EMBL" id="JBHGVX010000001">
    <property type="protein sequence ID" value="KAL1801509.1"/>
    <property type="molecule type" value="Genomic_DNA"/>
</dbReference>
<accession>A0ABR3V016</accession>
<feature type="transmembrane region" description="Helical" evidence="1">
    <location>
        <begin position="681"/>
        <end position="706"/>
    </location>
</feature>
<evidence type="ECO:0000313" key="3">
    <source>
        <dbReference type="EMBL" id="KAL1801509.1"/>
    </source>
</evidence>
<sequence>METHTSLKNVSGLSSEDQTFVSRFGRGPVLPVSHGTVHEAFEGIVDTHPGVVAAVHGVKSITYLQLDLAANRLANYLIASGLRPRQRVCVVVRRSIEMLIGFFAVMKAGCHYVPIDGGVASDEALRHIFEDTEARFILCLPQYWDRVEQFASHDNIVLELGMDTGAFYSPRRPGIPVTSDDGVYAMYTSGSTGVPKGVDVKHGTKANALLLEPGRLGMTVGSKVGQVLSISFAMGAWEMLGCLMNGGTLCLRGSDWDATLNQIDTLICTPSILSKYNHQHYPNIKTIAVAGEACPQGLADDWARGKSFWNLLGSTETFLLSAQQHVVGKPLSIGRPLPNVSCYVLDHAGNLAPVGQKGTLWVGGTGVAKGYINLPLTTAEKFKPDKFLNDGSRMYDFGNIVCWSSDGTLESFGRMDDQVKIKGFRVELDGVTATLERFVGITRAASLVIDGILHGFYASSAFVNKQELIDFVRKRLPYYSVPERWLHVDDIPLNPNGKVDRAYLKTLAAAYNIPTLDVKRIESVHTRSDSAMDALVLPAKVVFLQEPMRTLPDVDVEKTSPLKGLGHCSVVETDTPLNVLARLPEPRGLEVVAWLRHRGLIAYRWFLFPIVFANVGVACWLLHEYVERNEHPLSSVATATAANLCAAILIRSEPIINLLFLVFSSVPTWVPLGVRKICANVFHIGGIHVGCAIAAVIWFVIFTVGASLEMAKDVDERMISVASTILSYLILVLLLAMTSMSHPALRNQHHDLWEALHRFGGWTVLILYWVLVGLFTRDLTNGRISPTAEAYLLNPSVWLIIVATCAIIFPWLFLRRVSVRSEVLSSHAIRLHFDSRIAPGKGVRLARHPLHDWHGFATITNAPNEKGYSVIVSRAGDFTGHIIDTAPTHIWRRGIPTSGVLRIATLFRSVVVVATGSGIGPCLSIFPYRHIAMRILWTASNHETTFGTAIVEAVRRRDPRAVLHNTRTSGKPDMSLLTYRLFKESDAEAVLVISNKRFTQQIVFDMEKRGVPAFGAIFDS</sequence>
<feature type="transmembrane region" description="Helical" evidence="1">
    <location>
        <begin position="759"/>
        <end position="776"/>
    </location>
</feature>
<dbReference type="GeneID" id="96082173"/>
<keyword evidence="4" id="KW-1185">Reference proteome</keyword>
<dbReference type="InterPro" id="IPR052979">
    <property type="entry name" value="Adenylate-forming_domain"/>
</dbReference>
<dbReference type="InterPro" id="IPR000873">
    <property type="entry name" value="AMP-dep_synth/lig_dom"/>
</dbReference>
<keyword evidence="1" id="KW-1133">Transmembrane helix</keyword>
<dbReference type="RefSeq" id="XP_069312093.1">
    <property type="nucleotide sequence ID" value="XM_069447188.1"/>
</dbReference>
<name>A0ABR3V016_9PLEO</name>
<evidence type="ECO:0000313" key="4">
    <source>
        <dbReference type="Proteomes" id="UP001578633"/>
    </source>
</evidence>
<dbReference type="PANTHER" id="PTHR33927:SF5">
    <property type="entry name" value="ENZYME, PUTATIVE (AFU_ORTHOLOGUE AFUA_8G01222)-RELATED"/>
    <property type="match status" value="1"/>
</dbReference>
<dbReference type="Pfam" id="PF00501">
    <property type="entry name" value="AMP-binding"/>
    <property type="match status" value="1"/>
</dbReference>
<feature type="transmembrane region" description="Helical" evidence="1">
    <location>
        <begin position="796"/>
        <end position="814"/>
    </location>
</feature>
<dbReference type="Proteomes" id="UP001578633">
    <property type="component" value="Chromosome 1"/>
</dbReference>
<dbReference type="InterPro" id="IPR045851">
    <property type="entry name" value="AMP-bd_C_sf"/>
</dbReference>
<feature type="domain" description="AMP-dependent synthetase/ligase" evidence="2">
    <location>
        <begin position="45"/>
        <end position="371"/>
    </location>
</feature>
<comment type="caution">
    <text evidence="3">The sequence shown here is derived from an EMBL/GenBank/DDBJ whole genome shotgun (WGS) entry which is preliminary data.</text>
</comment>
<proteinExistence type="predicted"/>
<feature type="transmembrane region" description="Helical" evidence="1">
    <location>
        <begin position="656"/>
        <end position="674"/>
    </location>
</feature>
<reference evidence="3 4" key="1">
    <citation type="submission" date="2024-09" db="EMBL/GenBank/DDBJ databases">
        <title>T2T genomes of carrot and Alternaria dauci and their utility for understanding host-pathogen interaction during carrot leaf blight disease.</title>
        <authorList>
            <person name="Liu W."/>
            <person name="Xu S."/>
            <person name="Ou C."/>
            <person name="Liu X."/>
            <person name="Zhuang F."/>
            <person name="Deng X.W."/>
        </authorList>
    </citation>
    <scope>NUCLEOTIDE SEQUENCE [LARGE SCALE GENOMIC DNA]</scope>
    <source>
        <strain evidence="3 4">A2016</strain>
    </source>
</reference>
<dbReference type="PANTHER" id="PTHR33927">
    <property type="entry name" value="TRANSMEMBRANE PROTEIN"/>
    <property type="match status" value="1"/>
</dbReference>
<gene>
    <name evidence="3" type="ORF">ACET3X_001851</name>
</gene>
<keyword evidence="1" id="KW-0812">Transmembrane</keyword>
<feature type="transmembrane region" description="Helical" evidence="1">
    <location>
        <begin position="602"/>
        <end position="621"/>
    </location>
</feature>